<reference evidence="6" key="1">
    <citation type="journal article" date="2019" name="Int. J. Syst. Evol. Microbiol.">
        <title>The Global Catalogue of Microorganisms (GCM) 10K type strain sequencing project: providing services to taxonomists for standard genome sequencing and annotation.</title>
        <authorList>
            <consortium name="The Broad Institute Genomics Platform"/>
            <consortium name="The Broad Institute Genome Sequencing Center for Infectious Disease"/>
            <person name="Wu L."/>
            <person name="Ma J."/>
        </authorList>
    </citation>
    <scope>NUCLEOTIDE SEQUENCE [LARGE SCALE GENOMIC DNA]</scope>
    <source>
        <strain evidence="6">KCTC 42911</strain>
    </source>
</reference>
<keyword evidence="2" id="KW-0436">Ligase</keyword>
<dbReference type="InterPro" id="IPR042099">
    <property type="entry name" value="ANL_N_sf"/>
</dbReference>
<dbReference type="PROSITE" id="PS00455">
    <property type="entry name" value="AMP_BINDING"/>
    <property type="match status" value="1"/>
</dbReference>
<dbReference type="Gene3D" id="3.30.300.30">
    <property type="match status" value="1"/>
</dbReference>
<keyword evidence="6" id="KW-1185">Reference proteome</keyword>
<feature type="domain" description="AMP-dependent synthetase/ligase" evidence="3">
    <location>
        <begin position="30"/>
        <end position="418"/>
    </location>
</feature>
<dbReference type="InterPro" id="IPR020845">
    <property type="entry name" value="AMP-binding_CS"/>
</dbReference>
<dbReference type="InterPro" id="IPR025110">
    <property type="entry name" value="AMP-bd_C"/>
</dbReference>
<evidence type="ECO:0000259" key="3">
    <source>
        <dbReference type="Pfam" id="PF00501"/>
    </source>
</evidence>
<proteinExistence type="inferred from homology"/>
<evidence type="ECO:0000256" key="2">
    <source>
        <dbReference type="ARBA" id="ARBA00022598"/>
    </source>
</evidence>
<dbReference type="SUPFAM" id="SSF56801">
    <property type="entry name" value="Acetyl-CoA synthetase-like"/>
    <property type="match status" value="1"/>
</dbReference>
<dbReference type="InterPro" id="IPR045851">
    <property type="entry name" value="AMP-bd_C_sf"/>
</dbReference>
<protein>
    <submittedName>
        <fullName evidence="5">AMP-binding protein</fullName>
    </submittedName>
</protein>
<comment type="caution">
    <text evidence="5">The sequence shown here is derived from an EMBL/GenBank/DDBJ whole genome shotgun (WGS) entry which is preliminary data.</text>
</comment>
<dbReference type="CDD" id="cd05917">
    <property type="entry name" value="FACL_like_2"/>
    <property type="match status" value="1"/>
</dbReference>
<evidence type="ECO:0000256" key="1">
    <source>
        <dbReference type="ARBA" id="ARBA00006432"/>
    </source>
</evidence>
<evidence type="ECO:0000313" key="6">
    <source>
        <dbReference type="Proteomes" id="UP001595629"/>
    </source>
</evidence>
<dbReference type="Pfam" id="PF00501">
    <property type="entry name" value="AMP-binding"/>
    <property type="match status" value="1"/>
</dbReference>
<dbReference type="EMBL" id="JBHRXI010000015">
    <property type="protein sequence ID" value="MFC3614819.1"/>
    <property type="molecule type" value="Genomic_DNA"/>
</dbReference>
<feature type="domain" description="AMP-binding enzyme C-terminal" evidence="4">
    <location>
        <begin position="468"/>
        <end position="543"/>
    </location>
</feature>
<dbReference type="Proteomes" id="UP001595629">
    <property type="component" value="Unassembled WGS sequence"/>
</dbReference>
<dbReference type="Pfam" id="PF13193">
    <property type="entry name" value="AMP-binding_C"/>
    <property type="match status" value="1"/>
</dbReference>
<comment type="similarity">
    <text evidence="1">Belongs to the ATP-dependent AMP-binding enzyme family.</text>
</comment>
<dbReference type="PANTHER" id="PTHR43201">
    <property type="entry name" value="ACYL-COA SYNTHETASE"/>
    <property type="match status" value="1"/>
</dbReference>
<evidence type="ECO:0000259" key="4">
    <source>
        <dbReference type="Pfam" id="PF13193"/>
    </source>
</evidence>
<gene>
    <name evidence="5" type="ORF">ACFORG_13685</name>
</gene>
<accession>A0ABV7TGY2</accession>
<sequence length="564" mass="61812">MTRPIDGLSHVRGSTERPLLDATIPGFLGEVCRRHGDRTACVFWRHGVRWSYADLARKVDQLAAGLLAIGVYKGDRVGIWAPNCPQWVLVQFATARIGAIMVNINPSYKQEELAHALRTAGVSTLITAEGHRDADYLAMLRALSPELARARPGNLRSAALPELRRVVHLGVEGRAGMYRFDEVMALGTSGKRARLDAITVGLGPHDAINIQFTSGTTGAPKGATLSHHNVLNNAISVARTMRLAPGDALCIPVPLYHCFGMVLGVLAAASYGVKMVFPDEGFDARSTLRALQDERCTAVHGVPTMFSAMLDDPDFARFDLRSLRTGIMAGAPCPEPLMRRVMQQMHCDEITIAYGMTETSPVSFQTAPDDPLERRVASVGRIGPHVEVRITDKDGAVLPVGQEGEVQTRGYLVMKGYWGDPERTSEVLQDGWMHTGDLGVIDEDGYAKITGRAGDMLIRGGENIYPAEVETVLLTHPGIAQAQVFGVPDERFGEEVAAWIIPRPHASLSAEDLQVWCRDRMARFKVPRHIRFDSEMPLTATGKAQKFRMSQILHQELASKKTSR</sequence>
<dbReference type="InterPro" id="IPR000873">
    <property type="entry name" value="AMP-dep_synth/lig_dom"/>
</dbReference>
<dbReference type="RefSeq" id="WP_386736098.1">
    <property type="nucleotide sequence ID" value="NZ_JBHRXI010000015.1"/>
</dbReference>
<name>A0ABV7TGY2_9RHOB</name>
<dbReference type="Gene3D" id="3.40.50.12780">
    <property type="entry name" value="N-terminal domain of ligase-like"/>
    <property type="match status" value="1"/>
</dbReference>
<organism evidence="5 6">
    <name type="scientific">Lutimaribacter marinistellae</name>
    <dbReference type="NCBI Taxonomy" id="1820329"/>
    <lineage>
        <taxon>Bacteria</taxon>
        <taxon>Pseudomonadati</taxon>
        <taxon>Pseudomonadota</taxon>
        <taxon>Alphaproteobacteria</taxon>
        <taxon>Rhodobacterales</taxon>
        <taxon>Roseobacteraceae</taxon>
        <taxon>Lutimaribacter</taxon>
    </lineage>
</organism>
<evidence type="ECO:0000313" key="5">
    <source>
        <dbReference type="EMBL" id="MFC3614819.1"/>
    </source>
</evidence>
<dbReference type="PANTHER" id="PTHR43201:SF5">
    <property type="entry name" value="MEDIUM-CHAIN ACYL-COA LIGASE ACSF2, MITOCHONDRIAL"/>
    <property type="match status" value="1"/>
</dbReference>